<feature type="transmembrane region" description="Helical" evidence="1">
    <location>
        <begin position="155"/>
        <end position="176"/>
    </location>
</feature>
<accession>A0A125W2G5</accession>
<dbReference type="AlphaFoldDB" id="A0A125W2G5"/>
<feature type="transmembrane region" description="Helical" evidence="1">
    <location>
        <begin position="86"/>
        <end position="110"/>
    </location>
</feature>
<name>A0A125W2G5_ENTFL</name>
<feature type="transmembrane region" description="Helical" evidence="1">
    <location>
        <begin position="60"/>
        <end position="79"/>
    </location>
</feature>
<protein>
    <submittedName>
        <fullName evidence="2">Uncharacterized protein</fullName>
    </submittedName>
</protein>
<keyword evidence="1" id="KW-0812">Transmembrane</keyword>
<feature type="transmembrane region" description="Helical" evidence="1">
    <location>
        <begin position="122"/>
        <end position="143"/>
    </location>
</feature>
<sequence length="235" mass="27030">MNKIIENFIPDFYKKISKKEFKMNSFLLAVGGYGTLITILLIFQLTDTRSIFDNSFSRNLFVGMTGILLINLICIFLFKNKHIQKYLVIVVYLSGVVFLFFMLATVTLLIENSLEVFLKESIVILIGVVIGFLYNLFLVKISLKKQDFSIRDSFANYYMNILGGIGTIILLLSTTIDNTKLLFIGVPFVVISLLCLSFFHFSRVVSYWKKESNIELDKSIYGNSIEIMKKRKNKK</sequence>
<reference evidence="2 3" key="1">
    <citation type="submission" date="2010-07" db="EMBL/GenBank/DDBJ databases">
        <authorList>
            <person name="Sid Ahmed O."/>
        </authorList>
    </citation>
    <scope>NUCLEOTIDE SEQUENCE [LARGE SCALE GENOMIC DNA]</scope>
    <source>
        <strain evidence="2 3">TX4248</strain>
    </source>
</reference>
<dbReference type="EMBL" id="AEBR01000110">
    <property type="protein sequence ID" value="EFM81326.1"/>
    <property type="molecule type" value="Genomic_DNA"/>
</dbReference>
<evidence type="ECO:0000256" key="1">
    <source>
        <dbReference type="SAM" id="Phobius"/>
    </source>
</evidence>
<comment type="caution">
    <text evidence="2">The sequence shown here is derived from an EMBL/GenBank/DDBJ whole genome shotgun (WGS) entry which is preliminary data.</text>
</comment>
<evidence type="ECO:0000313" key="2">
    <source>
        <dbReference type="EMBL" id="EFM81326.1"/>
    </source>
</evidence>
<keyword evidence="1" id="KW-0472">Membrane</keyword>
<dbReference type="RefSeq" id="WP_002365574.1">
    <property type="nucleotide sequence ID" value="NZ_GL454489.1"/>
</dbReference>
<feature type="transmembrane region" description="Helical" evidence="1">
    <location>
        <begin position="182"/>
        <end position="201"/>
    </location>
</feature>
<gene>
    <name evidence="2" type="ORF">HMPREF9498_03265</name>
</gene>
<proteinExistence type="predicted"/>
<keyword evidence="1" id="KW-1133">Transmembrane helix</keyword>
<evidence type="ECO:0000313" key="3">
    <source>
        <dbReference type="Proteomes" id="UP000004846"/>
    </source>
</evidence>
<feature type="transmembrane region" description="Helical" evidence="1">
    <location>
        <begin position="21"/>
        <end position="45"/>
    </location>
</feature>
<organism evidence="2 3">
    <name type="scientific">Enterococcus faecalis TX4248</name>
    <dbReference type="NCBI Taxonomy" id="749495"/>
    <lineage>
        <taxon>Bacteria</taxon>
        <taxon>Bacillati</taxon>
        <taxon>Bacillota</taxon>
        <taxon>Bacilli</taxon>
        <taxon>Lactobacillales</taxon>
        <taxon>Enterococcaceae</taxon>
        <taxon>Enterococcus</taxon>
    </lineage>
</organism>
<dbReference type="Proteomes" id="UP000004846">
    <property type="component" value="Unassembled WGS sequence"/>
</dbReference>
<dbReference type="HOGENOM" id="CLU_1145798_0_0_9"/>